<sequence length="65" mass="7539">MAIIDTLLHYGSYLAAFYAFYVLAGVLAFGLFLRHKLYHKPRQQPVALRVQYDPRSGRESDSRLH</sequence>
<feature type="transmembrane region" description="Helical" evidence="1">
    <location>
        <begin position="12"/>
        <end position="33"/>
    </location>
</feature>
<proteinExistence type="predicted"/>
<evidence type="ECO:0000313" key="2">
    <source>
        <dbReference type="EMBL" id="EOA05870.1"/>
    </source>
</evidence>
<keyword evidence="1" id="KW-0472">Membrane</keyword>
<reference evidence="2 3" key="1">
    <citation type="journal article" date="2013" name="Front. Microbiol.">
        <title>The genome of the endophytic bacterium H. frisingense GSF30(T) identifies diverse strategies in the Herbaspirillum genus to interact with plants.</title>
        <authorList>
            <person name="Straub D."/>
            <person name="Rothballer M."/>
            <person name="Hartmann A."/>
            <person name="Ludewig U."/>
        </authorList>
    </citation>
    <scope>NUCLEOTIDE SEQUENCE [LARGE SCALE GENOMIC DNA]</scope>
    <source>
        <strain evidence="2 3">GSF30</strain>
    </source>
</reference>
<keyword evidence="1" id="KW-0812">Transmembrane</keyword>
<organism evidence="2 3">
    <name type="scientific">Herbaspirillum frisingense GSF30</name>
    <dbReference type="NCBI Taxonomy" id="864073"/>
    <lineage>
        <taxon>Bacteria</taxon>
        <taxon>Pseudomonadati</taxon>
        <taxon>Pseudomonadota</taxon>
        <taxon>Betaproteobacteria</taxon>
        <taxon>Burkholderiales</taxon>
        <taxon>Oxalobacteraceae</taxon>
        <taxon>Herbaspirillum</taxon>
    </lineage>
</organism>
<dbReference type="RefSeq" id="WP_006462239.1">
    <property type="nucleotide sequence ID" value="NZ_AEEC02000005.1"/>
</dbReference>
<dbReference type="AlphaFoldDB" id="A0AAI9N4W2"/>
<accession>A0AAI9N4W2</accession>
<protein>
    <recommendedName>
        <fullName evidence="4">Heme exporter protein D</fullName>
    </recommendedName>
</protein>
<comment type="caution">
    <text evidence="2">The sequence shown here is derived from an EMBL/GenBank/DDBJ whole genome shotgun (WGS) entry which is preliminary data.</text>
</comment>
<evidence type="ECO:0000256" key="1">
    <source>
        <dbReference type="SAM" id="Phobius"/>
    </source>
</evidence>
<evidence type="ECO:0008006" key="4">
    <source>
        <dbReference type="Google" id="ProtNLM"/>
    </source>
</evidence>
<dbReference type="Proteomes" id="UP000006772">
    <property type="component" value="Unassembled WGS sequence"/>
</dbReference>
<gene>
    <name evidence="2" type="ORF">HFRIS_005408</name>
</gene>
<evidence type="ECO:0000313" key="3">
    <source>
        <dbReference type="Proteomes" id="UP000006772"/>
    </source>
</evidence>
<keyword evidence="1" id="KW-1133">Transmembrane helix</keyword>
<dbReference type="EMBL" id="AEEC02000005">
    <property type="protein sequence ID" value="EOA05870.1"/>
    <property type="molecule type" value="Genomic_DNA"/>
</dbReference>
<name>A0AAI9N4W2_9BURK</name>